<dbReference type="InterPro" id="IPR023796">
    <property type="entry name" value="Serpin_dom"/>
</dbReference>
<keyword evidence="2" id="KW-0646">Protease inhibitor</keyword>
<organism evidence="7 8">
    <name type="scientific">Frankliniella fusca</name>
    <dbReference type="NCBI Taxonomy" id="407009"/>
    <lineage>
        <taxon>Eukaryota</taxon>
        <taxon>Metazoa</taxon>
        <taxon>Ecdysozoa</taxon>
        <taxon>Arthropoda</taxon>
        <taxon>Hexapoda</taxon>
        <taxon>Insecta</taxon>
        <taxon>Pterygota</taxon>
        <taxon>Neoptera</taxon>
        <taxon>Paraneoptera</taxon>
        <taxon>Thysanoptera</taxon>
        <taxon>Terebrantia</taxon>
        <taxon>Thripoidea</taxon>
        <taxon>Thripidae</taxon>
        <taxon>Frankliniella</taxon>
    </lineage>
</organism>
<dbReference type="SMART" id="SM00093">
    <property type="entry name" value="SERPIN"/>
    <property type="match status" value="1"/>
</dbReference>
<dbReference type="InterPro" id="IPR042178">
    <property type="entry name" value="Serpin_sf_1"/>
</dbReference>
<dbReference type="SUPFAM" id="SSF56574">
    <property type="entry name" value="Serpins"/>
    <property type="match status" value="2"/>
</dbReference>
<reference evidence="7" key="1">
    <citation type="submission" date="2021-07" db="EMBL/GenBank/DDBJ databases">
        <authorList>
            <person name="Catto M.A."/>
            <person name="Jacobson A."/>
            <person name="Kennedy G."/>
            <person name="Labadie P."/>
            <person name="Hunt B.G."/>
            <person name="Srinivasan R."/>
        </authorList>
    </citation>
    <scope>NUCLEOTIDE SEQUENCE</scope>
    <source>
        <strain evidence="7">PL_HMW_Pooled</strain>
        <tissue evidence="7">Head</tissue>
    </source>
</reference>
<keyword evidence="8" id="KW-1185">Reference proteome</keyword>
<dbReference type="Gene3D" id="2.30.39.10">
    <property type="entry name" value="Alpha-1-antitrypsin, domain 1"/>
    <property type="match status" value="1"/>
</dbReference>
<dbReference type="Gene3D" id="3.30.497.10">
    <property type="entry name" value="Antithrombin, subunit I, domain 2"/>
    <property type="match status" value="2"/>
</dbReference>
<dbReference type="InterPro" id="IPR036186">
    <property type="entry name" value="Serpin_sf"/>
</dbReference>
<evidence type="ECO:0000256" key="3">
    <source>
        <dbReference type="ARBA" id="ARBA00022900"/>
    </source>
</evidence>
<gene>
    <name evidence="7" type="ORF">KUF71_010089</name>
</gene>
<comment type="similarity">
    <text evidence="1 4">Belongs to the serpin family.</text>
</comment>
<feature type="domain" description="Serpin" evidence="6">
    <location>
        <begin position="112"/>
        <end position="474"/>
    </location>
</feature>
<keyword evidence="3" id="KW-0722">Serine protease inhibitor</keyword>
<comment type="caution">
    <text evidence="7">The sequence shown here is derived from an EMBL/GenBank/DDBJ whole genome shotgun (WGS) entry which is preliminary data.</text>
</comment>
<dbReference type="GO" id="GO:0005615">
    <property type="term" value="C:extracellular space"/>
    <property type="evidence" value="ECO:0007669"/>
    <property type="project" value="InterPro"/>
</dbReference>
<dbReference type="PANTHER" id="PTHR11461:SF211">
    <property type="entry name" value="GH10112P-RELATED"/>
    <property type="match status" value="1"/>
</dbReference>
<dbReference type="Pfam" id="PF00079">
    <property type="entry name" value="Serpin"/>
    <property type="match status" value="2"/>
</dbReference>
<dbReference type="PANTHER" id="PTHR11461">
    <property type="entry name" value="SERINE PROTEASE INHIBITOR, SERPIN"/>
    <property type="match status" value="1"/>
</dbReference>
<feature type="region of interest" description="Disordered" evidence="5">
    <location>
        <begin position="425"/>
        <end position="446"/>
    </location>
</feature>
<name>A0AAE1HGC0_9NEOP</name>
<protein>
    <submittedName>
        <fullName evidence="7">Glia-derived nexin</fullName>
    </submittedName>
</protein>
<evidence type="ECO:0000256" key="1">
    <source>
        <dbReference type="ARBA" id="ARBA00009500"/>
    </source>
</evidence>
<dbReference type="InterPro" id="IPR042185">
    <property type="entry name" value="Serpin_sf_2"/>
</dbReference>
<accession>A0AAE1HGC0</accession>
<dbReference type="EMBL" id="JAHWGI010001023">
    <property type="protein sequence ID" value="KAK3920852.1"/>
    <property type="molecule type" value="Genomic_DNA"/>
</dbReference>
<evidence type="ECO:0000313" key="8">
    <source>
        <dbReference type="Proteomes" id="UP001219518"/>
    </source>
</evidence>
<dbReference type="InterPro" id="IPR000215">
    <property type="entry name" value="Serpin_fam"/>
</dbReference>
<proteinExistence type="inferred from homology"/>
<evidence type="ECO:0000256" key="5">
    <source>
        <dbReference type="SAM" id="MobiDB-lite"/>
    </source>
</evidence>
<evidence type="ECO:0000259" key="6">
    <source>
        <dbReference type="SMART" id="SM00093"/>
    </source>
</evidence>
<evidence type="ECO:0000256" key="4">
    <source>
        <dbReference type="RuleBase" id="RU000411"/>
    </source>
</evidence>
<dbReference type="Proteomes" id="UP001219518">
    <property type="component" value="Unassembled WGS sequence"/>
</dbReference>
<sequence length="485" mass="51853">MFCEGRVQAVILAGVPGPRPPLRVCVITLGRVRARTRGSGRGAAEDPGGSTWGGGSGVAWWRVPSRSQRHSGAHGRKSKRDHHGAGVVLLRRDYRDPLRQSRVLGLRSPAWTASLPELAVPGENLVIAPFGVAVNLGMVLEGARGAAAVEIRAALGVNETQSETLRTGFRAVLARFQATADHEDVSGAFTEATLHSSRRLPDQYRTMLEDYYLASLSNELQPTEAGSPEGRGPNDLGQNETLVLSLSSDTGVMSHWRDFHLLPVYVLLSHQAAAPFTRPSGPKDVLTVPMVPLVGVFRFGRVAAREGQNAACWAVEVPLEARGTSLVLVLPLASAAPVSEAVAGLSPYVPLLVSKLVPTEMEVLLPQLAAVSQGKDLRPALRALGVRTALDPSMPQHVGSVTQDAFVSTSFVAINSVSSVGARLAERSRRRRRRRDATTTPAPPTPRLVLNRPFAFYVVHDSELVLLAGIVNSPAQVPGNVVNPR</sequence>
<evidence type="ECO:0000256" key="2">
    <source>
        <dbReference type="ARBA" id="ARBA00022690"/>
    </source>
</evidence>
<reference evidence="7" key="2">
    <citation type="journal article" date="2023" name="BMC Genomics">
        <title>Pest status, molecular evolution, and epigenetic factors derived from the genome assembly of Frankliniella fusca, a thysanopteran phytovirus vector.</title>
        <authorList>
            <person name="Catto M.A."/>
            <person name="Labadie P.E."/>
            <person name="Jacobson A.L."/>
            <person name="Kennedy G.G."/>
            <person name="Srinivasan R."/>
            <person name="Hunt B.G."/>
        </authorList>
    </citation>
    <scope>NUCLEOTIDE SEQUENCE</scope>
    <source>
        <strain evidence="7">PL_HMW_Pooled</strain>
    </source>
</reference>
<dbReference type="GO" id="GO:0004867">
    <property type="term" value="F:serine-type endopeptidase inhibitor activity"/>
    <property type="evidence" value="ECO:0007669"/>
    <property type="project" value="UniProtKB-KW"/>
</dbReference>
<dbReference type="AlphaFoldDB" id="A0AAE1HGC0"/>
<evidence type="ECO:0000313" key="7">
    <source>
        <dbReference type="EMBL" id="KAK3920852.1"/>
    </source>
</evidence>